<name>A0ABV2Y5H8_9ACTN</name>
<proteinExistence type="predicted"/>
<protein>
    <submittedName>
        <fullName evidence="1">Uncharacterized protein</fullName>
    </submittedName>
</protein>
<reference evidence="1 2" key="1">
    <citation type="submission" date="2024-06" db="EMBL/GenBank/DDBJ databases">
        <title>The Natural Products Discovery Center: Release of the First 8490 Sequenced Strains for Exploring Actinobacteria Biosynthetic Diversity.</title>
        <authorList>
            <person name="Kalkreuter E."/>
            <person name="Kautsar S.A."/>
            <person name="Yang D."/>
            <person name="Bader C.D."/>
            <person name="Teijaro C.N."/>
            <person name="Fluegel L."/>
            <person name="Davis C.M."/>
            <person name="Simpson J.R."/>
            <person name="Lauterbach L."/>
            <person name="Steele A.D."/>
            <person name="Gui C."/>
            <person name="Meng S."/>
            <person name="Li G."/>
            <person name="Viehrig K."/>
            <person name="Ye F."/>
            <person name="Su P."/>
            <person name="Kiefer A.F."/>
            <person name="Nichols A."/>
            <person name="Cepeda A.J."/>
            <person name="Yan W."/>
            <person name="Fan B."/>
            <person name="Jiang Y."/>
            <person name="Adhikari A."/>
            <person name="Zheng C.-J."/>
            <person name="Schuster L."/>
            <person name="Cowan T.M."/>
            <person name="Smanski M.J."/>
            <person name="Chevrette M.G."/>
            <person name="De Carvalho L.P.S."/>
            <person name="Shen B."/>
        </authorList>
    </citation>
    <scope>NUCLEOTIDE SEQUENCE [LARGE SCALE GENOMIC DNA]</scope>
    <source>
        <strain evidence="1 2">NPDC019583</strain>
    </source>
</reference>
<dbReference type="RefSeq" id="WP_359793313.1">
    <property type="nucleotide sequence ID" value="NZ_JBEYBN010000075.1"/>
</dbReference>
<evidence type="ECO:0000313" key="2">
    <source>
        <dbReference type="Proteomes" id="UP001550603"/>
    </source>
</evidence>
<accession>A0ABV2Y5H8</accession>
<dbReference type="Proteomes" id="UP001550603">
    <property type="component" value="Unassembled WGS sequence"/>
</dbReference>
<evidence type="ECO:0000313" key="1">
    <source>
        <dbReference type="EMBL" id="MEU2271516.1"/>
    </source>
</evidence>
<gene>
    <name evidence="1" type="ORF">ABZ568_34855</name>
</gene>
<organism evidence="1 2">
    <name type="scientific">Streptomyces olindensis</name>
    <dbReference type="NCBI Taxonomy" id="358823"/>
    <lineage>
        <taxon>Bacteria</taxon>
        <taxon>Bacillati</taxon>
        <taxon>Actinomycetota</taxon>
        <taxon>Actinomycetes</taxon>
        <taxon>Kitasatosporales</taxon>
        <taxon>Streptomycetaceae</taxon>
        <taxon>Streptomyces</taxon>
    </lineage>
</organism>
<keyword evidence="2" id="KW-1185">Reference proteome</keyword>
<sequence>MAMPALPVIVIATPSPYTGESLLASLAAACAAGIGRLVWNFLVHERLVA</sequence>
<dbReference type="EMBL" id="JBEYBN010000075">
    <property type="protein sequence ID" value="MEU2271516.1"/>
    <property type="molecule type" value="Genomic_DNA"/>
</dbReference>
<comment type="caution">
    <text evidence="1">The sequence shown here is derived from an EMBL/GenBank/DDBJ whole genome shotgun (WGS) entry which is preliminary data.</text>
</comment>